<dbReference type="SUPFAM" id="SSF56770">
    <property type="entry name" value="HydA/Nqo6-like"/>
    <property type="match status" value="1"/>
</dbReference>
<dbReference type="AlphaFoldDB" id="A0A2M7Z635"/>
<dbReference type="GO" id="GO:0016829">
    <property type="term" value="F:lyase activity"/>
    <property type="evidence" value="ECO:0007669"/>
    <property type="project" value="UniProtKB-KW"/>
</dbReference>
<comment type="similarity">
    <text evidence="2">Belongs to the complex I 20 kDa subunit family.</text>
</comment>
<keyword evidence="5" id="KW-0408">Iron</keyword>
<comment type="cofactor">
    <cofactor evidence="1">
        <name>[4Fe-4S] cluster</name>
        <dbReference type="ChEBI" id="CHEBI:49883"/>
    </cofactor>
</comment>
<comment type="caution">
    <text evidence="8">The sequence shown here is derived from an EMBL/GenBank/DDBJ whole genome shotgun (WGS) entry which is preliminary data.</text>
</comment>
<evidence type="ECO:0000313" key="8">
    <source>
        <dbReference type="EMBL" id="PJA89608.1"/>
    </source>
</evidence>
<dbReference type="InterPro" id="IPR052375">
    <property type="entry name" value="Complex_I_20kDa-like"/>
</dbReference>
<gene>
    <name evidence="8" type="ORF">CO137_03375</name>
</gene>
<dbReference type="GO" id="GO:0046872">
    <property type="term" value="F:metal ion binding"/>
    <property type="evidence" value="ECO:0007669"/>
    <property type="project" value="UniProtKB-KW"/>
</dbReference>
<keyword evidence="3" id="KW-0004">4Fe-4S</keyword>
<evidence type="ECO:0000256" key="1">
    <source>
        <dbReference type="ARBA" id="ARBA00001966"/>
    </source>
</evidence>
<keyword evidence="6" id="KW-0411">Iron-sulfur</keyword>
<dbReference type="GO" id="GO:0051539">
    <property type="term" value="F:4 iron, 4 sulfur cluster binding"/>
    <property type="evidence" value="ECO:0007669"/>
    <property type="project" value="UniProtKB-KW"/>
</dbReference>
<dbReference type="Gene3D" id="3.40.50.12280">
    <property type="match status" value="1"/>
</dbReference>
<accession>A0A2M7Z635</accession>
<evidence type="ECO:0000313" key="9">
    <source>
        <dbReference type="Proteomes" id="UP000230843"/>
    </source>
</evidence>
<organism evidence="8 9">
    <name type="scientific">Candidatus Magasanikbacteria bacterium CG_4_9_14_3_um_filter_32_9</name>
    <dbReference type="NCBI Taxonomy" id="1974644"/>
    <lineage>
        <taxon>Bacteria</taxon>
        <taxon>Candidatus Magasanikiibacteriota</taxon>
    </lineage>
</organism>
<evidence type="ECO:0000256" key="3">
    <source>
        <dbReference type="ARBA" id="ARBA00022485"/>
    </source>
</evidence>
<evidence type="ECO:0000259" key="7">
    <source>
        <dbReference type="Pfam" id="PF01058"/>
    </source>
</evidence>
<reference evidence="9" key="1">
    <citation type="submission" date="2017-09" db="EMBL/GenBank/DDBJ databases">
        <title>Depth-based differentiation of microbial function through sediment-hosted aquifers and enrichment of novel symbionts in the deep terrestrial subsurface.</title>
        <authorList>
            <person name="Probst A.J."/>
            <person name="Ladd B."/>
            <person name="Jarett J.K."/>
            <person name="Geller-Mcgrath D.E."/>
            <person name="Sieber C.M.K."/>
            <person name="Emerson J.B."/>
            <person name="Anantharaman K."/>
            <person name="Thomas B.C."/>
            <person name="Malmstrom R."/>
            <person name="Stieglmeier M."/>
            <person name="Klingl A."/>
            <person name="Woyke T."/>
            <person name="Ryan C.M."/>
            <person name="Banfield J.F."/>
        </authorList>
    </citation>
    <scope>NUCLEOTIDE SEQUENCE [LARGE SCALE GENOMIC DNA]</scope>
</reference>
<evidence type="ECO:0000256" key="2">
    <source>
        <dbReference type="ARBA" id="ARBA00009173"/>
    </source>
</evidence>
<dbReference type="InterPro" id="IPR006137">
    <property type="entry name" value="NADH_UbQ_OxRdtase-like_20kDa"/>
</dbReference>
<dbReference type="NCBIfam" id="NF005012">
    <property type="entry name" value="PRK06411.1"/>
    <property type="match status" value="1"/>
</dbReference>
<dbReference type="EMBL" id="PFVJ01000072">
    <property type="protein sequence ID" value="PJA89608.1"/>
    <property type="molecule type" value="Genomic_DNA"/>
</dbReference>
<keyword evidence="8" id="KW-0456">Lyase</keyword>
<dbReference type="PANTHER" id="PTHR42989">
    <property type="entry name" value="HYDROGENASE-4 COMPONENT I"/>
    <property type="match status" value="1"/>
</dbReference>
<sequence>MFKLFLKIFKTPRNIISSQNSDFNQVDIVDVGKKIENKVKKLFRGSLAIRQIDAGSDNACEQELVALSNPFYDIERFGIHFVASPRHADMLLVTGPVTRNMAEAVKRAYEATPEPKIVVAVGDDAIDGGIFKDSYAVLGGVDSVLPVNYQIPGNPPTPKKILFSLLNILENLDKKSVILK</sequence>
<dbReference type="PANTHER" id="PTHR42989:SF1">
    <property type="entry name" value="FORMATE HYDROGENLYASE SUBUNIT 7-RELATED"/>
    <property type="match status" value="1"/>
</dbReference>
<name>A0A2M7Z635_9BACT</name>
<evidence type="ECO:0000256" key="5">
    <source>
        <dbReference type="ARBA" id="ARBA00023004"/>
    </source>
</evidence>
<protein>
    <submittedName>
        <fullName evidence="8">Formate hydrogenlyase</fullName>
    </submittedName>
</protein>
<dbReference type="Pfam" id="PF01058">
    <property type="entry name" value="Oxidored_q6"/>
    <property type="match status" value="1"/>
</dbReference>
<evidence type="ECO:0000256" key="4">
    <source>
        <dbReference type="ARBA" id="ARBA00022723"/>
    </source>
</evidence>
<proteinExistence type="inferred from homology"/>
<dbReference type="Proteomes" id="UP000230843">
    <property type="component" value="Unassembled WGS sequence"/>
</dbReference>
<evidence type="ECO:0000256" key="6">
    <source>
        <dbReference type="ARBA" id="ARBA00023014"/>
    </source>
</evidence>
<keyword evidence="4" id="KW-0479">Metal-binding</keyword>
<feature type="domain" description="NADH:ubiquinone oxidoreductase-like 20kDa subunit" evidence="7">
    <location>
        <begin position="58"/>
        <end position="166"/>
    </location>
</feature>